<dbReference type="Pfam" id="PF00038">
    <property type="entry name" value="Filament"/>
    <property type="match status" value="1"/>
</dbReference>
<keyword evidence="8" id="KW-0539">Nucleus</keyword>
<organism evidence="14 15">
    <name type="scientific">Myotis brandtii</name>
    <name type="common">Brandt's bat</name>
    <dbReference type="NCBI Taxonomy" id="109478"/>
    <lineage>
        <taxon>Eukaryota</taxon>
        <taxon>Metazoa</taxon>
        <taxon>Chordata</taxon>
        <taxon>Craniata</taxon>
        <taxon>Vertebrata</taxon>
        <taxon>Euteleostomi</taxon>
        <taxon>Mammalia</taxon>
        <taxon>Eutheria</taxon>
        <taxon>Laurasiatheria</taxon>
        <taxon>Chiroptera</taxon>
        <taxon>Yangochiroptera</taxon>
        <taxon>Vespertilionidae</taxon>
        <taxon>Myotis</taxon>
    </lineage>
</organism>
<evidence type="ECO:0000256" key="2">
    <source>
        <dbReference type="ARBA" id="ARBA00004496"/>
    </source>
</evidence>
<protein>
    <recommendedName>
        <fullName evidence="10">Keratin, type II cytoskeletal 8</fullName>
    </recommendedName>
    <alternativeName>
        <fullName evidence="12">Cytokeratin-8</fullName>
    </alternativeName>
    <alternativeName>
        <fullName evidence="11">Keratin-8</fullName>
    </alternativeName>
</protein>
<dbReference type="InterPro" id="IPR039008">
    <property type="entry name" value="IF_rod_dom"/>
</dbReference>
<comment type="subcellular location">
    <subcellularLocation>
        <location evidence="2">Cytoplasm</location>
    </subcellularLocation>
    <subcellularLocation>
        <location evidence="1">Nucleus matrix</location>
    </subcellularLocation>
    <subcellularLocation>
        <location evidence="3">Nucleus</location>
        <location evidence="3">Nucleoplasm</location>
    </subcellularLocation>
</comment>
<dbReference type="PROSITE" id="PS51842">
    <property type="entry name" value="IF_ROD_2"/>
    <property type="match status" value="1"/>
</dbReference>
<feature type="domain" description="IF rod" evidence="13">
    <location>
        <begin position="1"/>
        <end position="89"/>
    </location>
</feature>
<keyword evidence="6" id="KW-0403">Intermediate filament</keyword>
<reference evidence="14 15" key="1">
    <citation type="journal article" date="2013" name="Nat. Commun.">
        <title>Genome analysis reveals insights into physiology and longevity of the Brandt's bat Myotis brandtii.</title>
        <authorList>
            <person name="Seim I."/>
            <person name="Fang X."/>
            <person name="Xiong Z."/>
            <person name="Lobanov A.V."/>
            <person name="Huang Z."/>
            <person name="Ma S."/>
            <person name="Feng Y."/>
            <person name="Turanov A.A."/>
            <person name="Zhu Y."/>
            <person name="Lenz T.L."/>
            <person name="Gerashchenko M.V."/>
            <person name="Fan D."/>
            <person name="Hee Yim S."/>
            <person name="Yao X."/>
            <person name="Jordan D."/>
            <person name="Xiong Y."/>
            <person name="Ma Y."/>
            <person name="Lyapunov A.N."/>
            <person name="Chen G."/>
            <person name="Kulakova O.I."/>
            <person name="Sun Y."/>
            <person name="Lee S.G."/>
            <person name="Bronson R.T."/>
            <person name="Moskalev A.A."/>
            <person name="Sunyaev S.R."/>
            <person name="Zhang G."/>
            <person name="Krogh A."/>
            <person name="Wang J."/>
            <person name="Gladyshev V.N."/>
        </authorList>
    </citation>
    <scope>NUCLEOTIDE SEQUENCE [LARGE SCALE GENOMIC DNA]</scope>
</reference>
<dbReference type="AlphaFoldDB" id="S7MGW8"/>
<keyword evidence="5" id="KW-0416">Keratin</keyword>
<dbReference type="GO" id="GO:0005654">
    <property type="term" value="C:nucleoplasm"/>
    <property type="evidence" value="ECO:0007669"/>
    <property type="project" value="UniProtKB-SubCell"/>
</dbReference>
<evidence type="ECO:0000259" key="13">
    <source>
        <dbReference type="PROSITE" id="PS51842"/>
    </source>
</evidence>
<dbReference type="PANTHER" id="PTHR45616">
    <property type="entry name" value="GATA-TYPE DOMAIN-CONTAINING PROTEIN"/>
    <property type="match status" value="1"/>
</dbReference>
<keyword evidence="15" id="KW-1185">Reference proteome</keyword>
<dbReference type="Gene3D" id="1.20.5.1160">
    <property type="entry name" value="Vasodilator-stimulated phosphoprotein"/>
    <property type="match status" value="1"/>
</dbReference>
<evidence type="ECO:0000313" key="15">
    <source>
        <dbReference type="Proteomes" id="UP000052978"/>
    </source>
</evidence>
<accession>S7MGW8</accession>
<gene>
    <name evidence="14" type="ORF">D623_10035965</name>
</gene>
<keyword evidence="7" id="KW-0175">Coiled coil</keyword>
<evidence type="ECO:0000256" key="5">
    <source>
        <dbReference type="ARBA" id="ARBA00022744"/>
    </source>
</evidence>
<evidence type="ECO:0000313" key="14">
    <source>
        <dbReference type="EMBL" id="EPQ02625.1"/>
    </source>
</evidence>
<sequence length="89" mass="10464">MENKSVLIKKYVNEAYMNKVELESHLKGLTDEINFYKQLYEKDICELQSQILDTSVVLFMDNNCSLDLKVKAQHEDITNHSWAEAETMY</sequence>
<name>S7MGW8_MYOBR</name>
<evidence type="ECO:0000256" key="10">
    <source>
        <dbReference type="ARBA" id="ARBA00039429"/>
    </source>
</evidence>
<dbReference type="GO" id="GO:0005737">
    <property type="term" value="C:cytoplasm"/>
    <property type="evidence" value="ECO:0007669"/>
    <property type="project" value="UniProtKB-SubCell"/>
</dbReference>
<evidence type="ECO:0000256" key="1">
    <source>
        <dbReference type="ARBA" id="ARBA00004109"/>
    </source>
</evidence>
<dbReference type="GO" id="GO:0005882">
    <property type="term" value="C:intermediate filament"/>
    <property type="evidence" value="ECO:0007669"/>
    <property type="project" value="UniProtKB-KW"/>
</dbReference>
<dbReference type="GO" id="GO:0016363">
    <property type="term" value="C:nuclear matrix"/>
    <property type="evidence" value="ECO:0007669"/>
    <property type="project" value="UniProtKB-SubCell"/>
</dbReference>
<keyword evidence="4" id="KW-0963">Cytoplasm</keyword>
<evidence type="ECO:0000256" key="7">
    <source>
        <dbReference type="ARBA" id="ARBA00023054"/>
    </source>
</evidence>
<evidence type="ECO:0000256" key="8">
    <source>
        <dbReference type="ARBA" id="ARBA00023242"/>
    </source>
</evidence>
<evidence type="ECO:0000256" key="3">
    <source>
        <dbReference type="ARBA" id="ARBA00004642"/>
    </source>
</evidence>
<dbReference type="PANTHER" id="PTHR45616:SF26">
    <property type="entry name" value="KERATIN, TYPE II CYTOSKELETAL 8"/>
    <property type="match status" value="1"/>
</dbReference>
<evidence type="ECO:0000256" key="12">
    <source>
        <dbReference type="ARBA" id="ARBA00042964"/>
    </source>
</evidence>
<dbReference type="EMBL" id="KE161240">
    <property type="protein sequence ID" value="EPQ02625.1"/>
    <property type="molecule type" value="Genomic_DNA"/>
</dbReference>
<evidence type="ECO:0000256" key="6">
    <source>
        <dbReference type="ARBA" id="ARBA00022754"/>
    </source>
</evidence>
<proteinExistence type="predicted"/>
<comment type="function">
    <text evidence="9">Together with KRT19, helps to link the contractile apparatus to dystrophin at the costameres of striated muscle.</text>
</comment>
<dbReference type="Proteomes" id="UP000052978">
    <property type="component" value="Unassembled WGS sequence"/>
</dbReference>
<evidence type="ECO:0000256" key="11">
    <source>
        <dbReference type="ARBA" id="ARBA00042886"/>
    </source>
</evidence>
<evidence type="ECO:0000256" key="9">
    <source>
        <dbReference type="ARBA" id="ARBA00037766"/>
    </source>
</evidence>
<evidence type="ECO:0000256" key="4">
    <source>
        <dbReference type="ARBA" id="ARBA00022490"/>
    </source>
</evidence>